<proteinExistence type="predicted"/>
<comment type="caution">
    <text evidence="1">The sequence shown here is derived from an EMBL/GenBank/DDBJ whole genome shotgun (WGS) entry which is preliminary data.</text>
</comment>
<dbReference type="EMBL" id="CM056742">
    <property type="protein sequence ID" value="KAJ8680301.1"/>
    <property type="molecule type" value="Genomic_DNA"/>
</dbReference>
<protein>
    <submittedName>
        <fullName evidence="1">Uncharacterized protein</fullName>
    </submittedName>
</protein>
<dbReference type="Proteomes" id="UP001239111">
    <property type="component" value="Chromosome 2"/>
</dbReference>
<sequence length="112" mass="12598">MMSFVDDEHTPYLAKSLEVRGSIYARAGGLNLVHKECYPKAQELEKQRVVDLQYLMRINCRNSLTQACALLSHADLFTSFLFHIAMMTNVGLRCSKPLALGDSTLKSREASM</sequence>
<accession>A0ACC2PA10</accession>
<keyword evidence="2" id="KW-1185">Reference proteome</keyword>
<reference evidence="1" key="1">
    <citation type="submission" date="2023-04" db="EMBL/GenBank/DDBJ databases">
        <title>A chromosome-level genome assembly of the parasitoid wasp Eretmocerus hayati.</title>
        <authorList>
            <person name="Zhong Y."/>
            <person name="Liu S."/>
            <person name="Liu Y."/>
        </authorList>
    </citation>
    <scope>NUCLEOTIDE SEQUENCE</scope>
    <source>
        <strain evidence="1">ZJU_SS_LIU_2023</strain>
    </source>
</reference>
<organism evidence="1 2">
    <name type="scientific">Eretmocerus hayati</name>
    <dbReference type="NCBI Taxonomy" id="131215"/>
    <lineage>
        <taxon>Eukaryota</taxon>
        <taxon>Metazoa</taxon>
        <taxon>Ecdysozoa</taxon>
        <taxon>Arthropoda</taxon>
        <taxon>Hexapoda</taxon>
        <taxon>Insecta</taxon>
        <taxon>Pterygota</taxon>
        <taxon>Neoptera</taxon>
        <taxon>Endopterygota</taxon>
        <taxon>Hymenoptera</taxon>
        <taxon>Apocrita</taxon>
        <taxon>Proctotrupomorpha</taxon>
        <taxon>Chalcidoidea</taxon>
        <taxon>Aphelinidae</taxon>
        <taxon>Aphelininae</taxon>
        <taxon>Eretmocerus</taxon>
    </lineage>
</organism>
<gene>
    <name evidence="1" type="ORF">QAD02_016088</name>
</gene>
<name>A0ACC2PA10_9HYME</name>
<evidence type="ECO:0000313" key="2">
    <source>
        <dbReference type="Proteomes" id="UP001239111"/>
    </source>
</evidence>
<evidence type="ECO:0000313" key="1">
    <source>
        <dbReference type="EMBL" id="KAJ8680301.1"/>
    </source>
</evidence>